<dbReference type="Proteomes" id="UP000276133">
    <property type="component" value="Unassembled WGS sequence"/>
</dbReference>
<protein>
    <submittedName>
        <fullName evidence="1">Uncharacterized protein</fullName>
    </submittedName>
</protein>
<sequence length="72" mass="8462">RSIKQLKTQIFFRFSFTNSLKNPDLTSTVQFKTNLYISFPRLFFNYSIGKGKVEEESDQEMSLTRSELLNSN</sequence>
<proteinExistence type="predicted"/>
<keyword evidence="2" id="KW-1185">Reference proteome</keyword>
<evidence type="ECO:0000313" key="2">
    <source>
        <dbReference type="Proteomes" id="UP000276133"/>
    </source>
</evidence>
<gene>
    <name evidence="1" type="ORF">BpHYR1_033919</name>
</gene>
<organism evidence="1 2">
    <name type="scientific">Brachionus plicatilis</name>
    <name type="common">Marine rotifer</name>
    <name type="synonym">Brachionus muelleri</name>
    <dbReference type="NCBI Taxonomy" id="10195"/>
    <lineage>
        <taxon>Eukaryota</taxon>
        <taxon>Metazoa</taxon>
        <taxon>Spiralia</taxon>
        <taxon>Gnathifera</taxon>
        <taxon>Rotifera</taxon>
        <taxon>Eurotatoria</taxon>
        <taxon>Monogononta</taxon>
        <taxon>Pseudotrocha</taxon>
        <taxon>Ploima</taxon>
        <taxon>Brachionidae</taxon>
        <taxon>Brachionus</taxon>
    </lineage>
</organism>
<accession>A0A3M7QH51</accession>
<comment type="caution">
    <text evidence="1">The sequence shown here is derived from an EMBL/GenBank/DDBJ whole genome shotgun (WGS) entry which is preliminary data.</text>
</comment>
<evidence type="ECO:0000313" key="1">
    <source>
        <dbReference type="EMBL" id="RNA10494.1"/>
    </source>
</evidence>
<dbReference type="EMBL" id="REGN01006179">
    <property type="protein sequence ID" value="RNA10494.1"/>
    <property type="molecule type" value="Genomic_DNA"/>
</dbReference>
<dbReference type="AlphaFoldDB" id="A0A3M7QH51"/>
<name>A0A3M7QH51_BRAPC</name>
<feature type="non-terminal residue" evidence="1">
    <location>
        <position position="1"/>
    </location>
</feature>
<reference evidence="1 2" key="1">
    <citation type="journal article" date="2018" name="Sci. Rep.">
        <title>Genomic signatures of local adaptation to the degree of environmental predictability in rotifers.</title>
        <authorList>
            <person name="Franch-Gras L."/>
            <person name="Hahn C."/>
            <person name="Garcia-Roger E.M."/>
            <person name="Carmona M.J."/>
            <person name="Serra M."/>
            <person name="Gomez A."/>
        </authorList>
    </citation>
    <scope>NUCLEOTIDE SEQUENCE [LARGE SCALE GENOMIC DNA]</scope>
    <source>
        <strain evidence="1">HYR1</strain>
    </source>
</reference>